<protein>
    <recommendedName>
        <fullName evidence="4">DUF641 domain-containing protein</fullName>
    </recommendedName>
</protein>
<keyword evidence="1" id="KW-0175">Coiled coil</keyword>
<proteinExistence type="predicted"/>
<keyword evidence="3" id="KW-1185">Reference proteome</keyword>
<accession>A0ABQ4ZT49</accession>
<evidence type="ECO:0000313" key="2">
    <source>
        <dbReference type="EMBL" id="GJS91928.1"/>
    </source>
</evidence>
<name>A0ABQ4ZT49_9ASTR</name>
<dbReference type="EMBL" id="BQNB010011544">
    <property type="protein sequence ID" value="GJS91928.1"/>
    <property type="molecule type" value="Genomic_DNA"/>
</dbReference>
<reference evidence="2" key="1">
    <citation type="journal article" date="2022" name="Int. J. Mol. Sci.">
        <title>Draft Genome of Tanacetum Coccineum: Genomic Comparison of Closely Related Tanacetum-Family Plants.</title>
        <authorList>
            <person name="Yamashiro T."/>
            <person name="Shiraishi A."/>
            <person name="Nakayama K."/>
            <person name="Satake H."/>
        </authorList>
    </citation>
    <scope>NUCLEOTIDE SEQUENCE</scope>
</reference>
<gene>
    <name evidence="2" type="ORF">Tco_0774564</name>
</gene>
<organism evidence="2 3">
    <name type="scientific">Tanacetum coccineum</name>
    <dbReference type="NCBI Taxonomy" id="301880"/>
    <lineage>
        <taxon>Eukaryota</taxon>
        <taxon>Viridiplantae</taxon>
        <taxon>Streptophyta</taxon>
        <taxon>Embryophyta</taxon>
        <taxon>Tracheophyta</taxon>
        <taxon>Spermatophyta</taxon>
        <taxon>Magnoliopsida</taxon>
        <taxon>eudicotyledons</taxon>
        <taxon>Gunneridae</taxon>
        <taxon>Pentapetalae</taxon>
        <taxon>asterids</taxon>
        <taxon>campanulids</taxon>
        <taxon>Asterales</taxon>
        <taxon>Asteraceae</taxon>
        <taxon>Asteroideae</taxon>
        <taxon>Anthemideae</taxon>
        <taxon>Anthemidinae</taxon>
        <taxon>Tanacetum</taxon>
    </lineage>
</organism>
<reference evidence="2" key="2">
    <citation type="submission" date="2022-01" db="EMBL/GenBank/DDBJ databases">
        <authorList>
            <person name="Yamashiro T."/>
            <person name="Shiraishi A."/>
            <person name="Satake H."/>
            <person name="Nakayama K."/>
        </authorList>
    </citation>
    <scope>NUCLEOTIDE SEQUENCE</scope>
</reference>
<sequence>MTESPLVDSSLAVLEFSPGDDPISCLNKAMAFLTAVASLRFPSTNNQLRTSSNLRNQATIQDGRVTVQQTKVVKCYNVKVKGIMASQCTQPSDQELQTEDLDTYDSDCDDISNAKAVLMANISNYGSDVISKKKMIDSQMDDMIKEKLALKEQVDSLEKNLSKQIKEKDCLLQTFIVFKIESKEKENKYMENEIDLEKKITELDNIIFKVGQSAQTVSHVEQSHLILYDNIHKQALSYQNLFYLKKAQLIKPTLYDGIIISAKHVAMSVIGDEETLIFKEESRSKMSEKEKDLEAIKQNISHKPIDYEKLNRLFEDFGKLEVPSELPKVSLVNASLKKLKFHLAQFDSVVKKRTTLDAHTEGMFNLDLEPLAPRLLQNREAHIDYLKYTQEQADILWGIVKQAKAKQPLDNALDFAFRFGNDHIARIMGYGDYELGNVTISRVYYVEGCFVTITLFTVGIPILQTRIFEDHFIRKTPLLVLYPDHGLVPNPVSQQPCIPPPRDDWDRLF</sequence>
<evidence type="ECO:0000313" key="3">
    <source>
        <dbReference type="Proteomes" id="UP001151760"/>
    </source>
</evidence>
<comment type="caution">
    <text evidence="2">The sequence shown here is derived from an EMBL/GenBank/DDBJ whole genome shotgun (WGS) entry which is preliminary data.</text>
</comment>
<evidence type="ECO:0000256" key="1">
    <source>
        <dbReference type="SAM" id="Coils"/>
    </source>
</evidence>
<dbReference type="Proteomes" id="UP001151760">
    <property type="component" value="Unassembled WGS sequence"/>
</dbReference>
<evidence type="ECO:0008006" key="4">
    <source>
        <dbReference type="Google" id="ProtNLM"/>
    </source>
</evidence>
<feature type="coiled-coil region" evidence="1">
    <location>
        <begin position="140"/>
        <end position="200"/>
    </location>
</feature>